<keyword evidence="2" id="KW-1185">Reference proteome</keyword>
<dbReference type="EMBL" id="KQ483995">
    <property type="protein sequence ID" value="KYP38513.1"/>
    <property type="molecule type" value="Genomic_DNA"/>
</dbReference>
<protein>
    <recommendedName>
        <fullName evidence="3">Transposase-associated domain-containing protein</fullName>
    </recommendedName>
</protein>
<sequence length="390" mass="45862">MLFRSELANKNVNECSICKTSRWKNKEKKILAKFLRYFPLQSRLQRLFMSSKTSKLMRWHDEERNKDGVLRHPADFEAWKTFDNNHLDFAKDPCNICLGLTSDGFNPFGKKGKDYSTWPVILMPYNLPPWLCMKQEFIILSLLIPGPKEPGNNIHIFLEPLIEELKELWDVGVETYDAFAKETFQMRAAIMWTINDFPAYGNLSGWCTKGEFGCPYCNIHTQFRWLKNGKKYCYMGHRSFLRLGHKYQNDTKSFDGTTEFLLAPCPTTRSMVLNQVSDINFTLGRLSKKVFGVTKNTWKKRSIFFTLPYWKNNLVRHNLDVMHIEKNVCDNVIYTMLGLDKKLKDNLEARLDLKEMNIRPSLWPQQQTNGRTYLPPTYFTMSHEEKKIIL</sequence>
<organism evidence="1 2">
    <name type="scientific">Cajanus cajan</name>
    <name type="common">Pigeon pea</name>
    <name type="synonym">Cajanus indicus</name>
    <dbReference type="NCBI Taxonomy" id="3821"/>
    <lineage>
        <taxon>Eukaryota</taxon>
        <taxon>Viridiplantae</taxon>
        <taxon>Streptophyta</taxon>
        <taxon>Embryophyta</taxon>
        <taxon>Tracheophyta</taxon>
        <taxon>Spermatophyta</taxon>
        <taxon>Magnoliopsida</taxon>
        <taxon>eudicotyledons</taxon>
        <taxon>Gunneridae</taxon>
        <taxon>Pentapetalae</taxon>
        <taxon>rosids</taxon>
        <taxon>fabids</taxon>
        <taxon>Fabales</taxon>
        <taxon>Fabaceae</taxon>
        <taxon>Papilionoideae</taxon>
        <taxon>50 kb inversion clade</taxon>
        <taxon>NPAAA clade</taxon>
        <taxon>indigoferoid/millettioid clade</taxon>
        <taxon>Phaseoleae</taxon>
        <taxon>Cajanus</taxon>
    </lineage>
</organism>
<proteinExistence type="predicted"/>
<evidence type="ECO:0000313" key="1">
    <source>
        <dbReference type="EMBL" id="KYP38513.1"/>
    </source>
</evidence>
<dbReference type="Pfam" id="PF02992">
    <property type="entry name" value="Transposase_21"/>
    <property type="match status" value="1"/>
</dbReference>
<dbReference type="InterPro" id="IPR004242">
    <property type="entry name" value="Transposase_21"/>
</dbReference>
<dbReference type="Gramene" id="C.cajan_37246.t">
    <property type="protein sequence ID" value="C.cajan_37246.t.cds1"/>
    <property type="gene ID" value="C.cajan_37246"/>
</dbReference>
<dbReference type="OMA" id="WHYEERV"/>
<dbReference type="PANTHER" id="PTHR10775">
    <property type="entry name" value="OS08G0208400 PROTEIN"/>
    <property type="match status" value="1"/>
</dbReference>
<dbReference type="PANTHER" id="PTHR10775:SF182">
    <property type="entry name" value="TRANSPOSON, EN_SPM-LIKE, TRANSPOSASE-ASSOCIATED DOMAIN PROTEIN-RELATED"/>
    <property type="match status" value="1"/>
</dbReference>
<accession>A0A151R7M9</accession>
<dbReference type="AlphaFoldDB" id="A0A151R7M9"/>
<evidence type="ECO:0008006" key="3">
    <source>
        <dbReference type="Google" id="ProtNLM"/>
    </source>
</evidence>
<evidence type="ECO:0000313" key="2">
    <source>
        <dbReference type="Proteomes" id="UP000075243"/>
    </source>
</evidence>
<dbReference type="Proteomes" id="UP000075243">
    <property type="component" value="Unassembled WGS sequence"/>
</dbReference>
<reference evidence="1" key="1">
    <citation type="journal article" date="2012" name="Nat. Biotechnol.">
        <title>Draft genome sequence of pigeonpea (Cajanus cajan), an orphan legume crop of resource-poor farmers.</title>
        <authorList>
            <person name="Varshney R.K."/>
            <person name="Chen W."/>
            <person name="Li Y."/>
            <person name="Bharti A.K."/>
            <person name="Saxena R.K."/>
            <person name="Schlueter J.A."/>
            <person name="Donoghue M.T."/>
            <person name="Azam S."/>
            <person name="Fan G."/>
            <person name="Whaley A.M."/>
            <person name="Farmer A.D."/>
            <person name="Sheridan J."/>
            <person name="Iwata A."/>
            <person name="Tuteja R."/>
            <person name="Penmetsa R.V."/>
            <person name="Wu W."/>
            <person name="Upadhyaya H.D."/>
            <person name="Yang S.P."/>
            <person name="Shah T."/>
            <person name="Saxena K.B."/>
            <person name="Michael T."/>
            <person name="McCombie W.R."/>
            <person name="Yang B."/>
            <person name="Zhang G."/>
            <person name="Yang H."/>
            <person name="Wang J."/>
            <person name="Spillane C."/>
            <person name="Cook D.R."/>
            <person name="May G.D."/>
            <person name="Xu X."/>
            <person name="Jackson S.A."/>
        </authorList>
    </citation>
    <scope>NUCLEOTIDE SEQUENCE [LARGE SCALE GENOMIC DNA]</scope>
</reference>
<name>A0A151R7M9_CAJCA</name>
<gene>
    <name evidence="1" type="ORF">KK1_040253</name>
</gene>